<comment type="caution">
    <text evidence="2">The sequence shown here is derived from an EMBL/GenBank/DDBJ whole genome shotgun (WGS) entry which is preliminary data.</text>
</comment>
<gene>
    <name evidence="2" type="ORF">Rhe02_61420</name>
</gene>
<keyword evidence="1" id="KW-0732">Signal</keyword>
<dbReference type="AlphaFoldDB" id="A0A8J3QEE2"/>
<organism evidence="2 3">
    <name type="scientific">Rhizocola hellebori</name>
    <dbReference type="NCBI Taxonomy" id="1392758"/>
    <lineage>
        <taxon>Bacteria</taxon>
        <taxon>Bacillati</taxon>
        <taxon>Actinomycetota</taxon>
        <taxon>Actinomycetes</taxon>
        <taxon>Micromonosporales</taxon>
        <taxon>Micromonosporaceae</taxon>
        <taxon>Rhizocola</taxon>
    </lineage>
</organism>
<accession>A0A8J3QEE2</accession>
<proteinExistence type="predicted"/>
<dbReference type="EMBL" id="BONY01000044">
    <property type="protein sequence ID" value="GIH08075.1"/>
    <property type="molecule type" value="Genomic_DNA"/>
</dbReference>
<feature type="signal peptide" evidence="1">
    <location>
        <begin position="1"/>
        <end position="22"/>
    </location>
</feature>
<dbReference type="Proteomes" id="UP000612899">
    <property type="component" value="Unassembled WGS sequence"/>
</dbReference>
<reference evidence="2" key="1">
    <citation type="submission" date="2021-01" db="EMBL/GenBank/DDBJ databases">
        <title>Whole genome shotgun sequence of Rhizocola hellebori NBRC 109834.</title>
        <authorList>
            <person name="Komaki H."/>
            <person name="Tamura T."/>
        </authorList>
    </citation>
    <scope>NUCLEOTIDE SEQUENCE</scope>
    <source>
        <strain evidence="2">NBRC 109834</strain>
    </source>
</reference>
<feature type="chain" id="PRO_5035200170" evidence="1">
    <location>
        <begin position="23"/>
        <end position="104"/>
    </location>
</feature>
<keyword evidence="3" id="KW-1185">Reference proteome</keyword>
<sequence length="104" mass="10915">MAMAVLAAAALGAVAAPVAAQAGDTWGSQNCTLYSFTATRGAIQCYIGSWRARVKVDCYKFDGTYTARYGSYVDVGTSSATCPSGYEAGEVYAQYNQGPTKKLT</sequence>
<evidence type="ECO:0000313" key="2">
    <source>
        <dbReference type="EMBL" id="GIH08075.1"/>
    </source>
</evidence>
<name>A0A8J3QEE2_9ACTN</name>
<evidence type="ECO:0000256" key="1">
    <source>
        <dbReference type="SAM" id="SignalP"/>
    </source>
</evidence>
<evidence type="ECO:0000313" key="3">
    <source>
        <dbReference type="Proteomes" id="UP000612899"/>
    </source>
</evidence>
<protein>
    <submittedName>
        <fullName evidence="2">Uncharacterized protein</fullName>
    </submittedName>
</protein>